<keyword evidence="2" id="KW-1185">Reference proteome</keyword>
<name>A0A137PAE3_CONC2</name>
<dbReference type="InterPro" id="IPR024388">
    <property type="entry name" value="Ribosomal_mL58"/>
</dbReference>
<dbReference type="EMBL" id="KQ964464">
    <property type="protein sequence ID" value="KXN71924.1"/>
    <property type="molecule type" value="Genomic_DNA"/>
</dbReference>
<dbReference type="Proteomes" id="UP000070444">
    <property type="component" value="Unassembled WGS sequence"/>
</dbReference>
<evidence type="ECO:0000313" key="1">
    <source>
        <dbReference type="EMBL" id="KXN71924.1"/>
    </source>
</evidence>
<dbReference type="OMA" id="TNLKWKP"/>
<organism evidence="1 2">
    <name type="scientific">Conidiobolus coronatus (strain ATCC 28846 / CBS 209.66 / NRRL 28638)</name>
    <name type="common">Delacroixia coronata</name>
    <dbReference type="NCBI Taxonomy" id="796925"/>
    <lineage>
        <taxon>Eukaryota</taxon>
        <taxon>Fungi</taxon>
        <taxon>Fungi incertae sedis</taxon>
        <taxon>Zoopagomycota</taxon>
        <taxon>Entomophthoromycotina</taxon>
        <taxon>Entomophthoromycetes</taxon>
        <taxon>Entomophthorales</taxon>
        <taxon>Ancylistaceae</taxon>
        <taxon>Conidiobolus</taxon>
    </lineage>
</organism>
<dbReference type="PANTHER" id="PTHR28266:SF1">
    <property type="entry name" value="LARGE RIBOSOMAL SUBUNIT PROTEIN ML58"/>
    <property type="match status" value="1"/>
</dbReference>
<accession>A0A137PAE3</accession>
<dbReference type="AlphaFoldDB" id="A0A137PAE3"/>
<dbReference type="PANTHER" id="PTHR28266">
    <property type="entry name" value="54S RIBOSOMAL PROTEIN L20, MITOCHONDRIAL"/>
    <property type="match status" value="1"/>
</dbReference>
<dbReference type="OrthoDB" id="6021263at2759"/>
<dbReference type="GO" id="GO:0005762">
    <property type="term" value="C:mitochondrial large ribosomal subunit"/>
    <property type="evidence" value="ECO:0007669"/>
    <property type="project" value="TreeGrafter"/>
</dbReference>
<dbReference type="GO" id="GO:0003735">
    <property type="term" value="F:structural constituent of ribosome"/>
    <property type="evidence" value="ECO:0007669"/>
    <property type="project" value="TreeGrafter"/>
</dbReference>
<reference evidence="1 2" key="1">
    <citation type="journal article" date="2015" name="Genome Biol. Evol.">
        <title>Phylogenomic analyses indicate that early fungi evolved digesting cell walls of algal ancestors of land plants.</title>
        <authorList>
            <person name="Chang Y."/>
            <person name="Wang S."/>
            <person name="Sekimoto S."/>
            <person name="Aerts A.L."/>
            <person name="Choi C."/>
            <person name="Clum A."/>
            <person name="LaButti K.M."/>
            <person name="Lindquist E.A."/>
            <person name="Yee Ngan C."/>
            <person name="Ohm R.A."/>
            <person name="Salamov A.A."/>
            <person name="Grigoriev I.V."/>
            <person name="Spatafora J.W."/>
            <person name="Berbee M.L."/>
        </authorList>
    </citation>
    <scope>NUCLEOTIDE SEQUENCE [LARGE SCALE GENOMIC DNA]</scope>
    <source>
        <strain evidence="1 2">NRRL 28638</strain>
    </source>
</reference>
<gene>
    <name evidence="1" type="ORF">CONCODRAFT_78088</name>
</gene>
<protein>
    <submittedName>
        <fullName evidence="1">Uncharacterized protein</fullName>
    </submittedName>
</protein>
<sequence>MFNLLKNSSTLKVAQNSINYQLVRFRSTVQKAPIFYSESLDDGSKFISRVPRSVDPIKIEDLPPPIRKSTPAPKKYHLTKEQVEEMRKLRNEDPHTWTRSKLAQKFDCSLTFVTMQAPAPKWYSDELMEKKTELWNEWGYKRQLIYVNRQRRRAQW</sequence>
<dbReference type="STRING" id="796925.A0A137PAE3"/>
<dbReference type="Pfam" id="PF12824">
    <property type="entry name" value="MRP-L20"/>
    <property type="match status" value="1"/>
</dbReference>
<proteinExistence type="predicted"/>
<evidence type="ECO:0000313" key="2">
    <source>
        <dbReference type="Proteomes" id="UP000070444"/>
    </source>
</evidence>